<name>A0A916WZU2_9MICO</name>
<accession>A0A916WZU2</accession>
<keyword evidence="1" id="KW-0812">Transmembrane</keyword>
<feature type="transmembrane region" description="Helical" evidence="1">
    <location>
        <begin position="209"/>
        <end position="228"/>
    </location>
</feature>
<feature type="transmembrane region" description="Helical" evidence="1">
    <location>
        <begin position="240"/>
        <end position="261"/>
    </location>
</feature>
<protein>
    <submittedName>
        <fullName evidence="2">Uncharacterized protein</fullName>
    </submittedName>
</protein>
<feature type="transmembrane region" description="Helical" evidence="1">
    <location>
        <begin position="124"/>
        <end position="143"/>
    </location>
</feature>
<feature type="transmembrane region" description="Helical" evidence="1">
    <location>
        <begin position="71"/>
        <end position="89"/>
    </location>
</feature>
<dbReference type="Proteomes" id="UP000636793">
    <property type="component" value="Unassembled WGS sequence"/>
</dbReference>
<evidence type="ECO:0000256" key="1">
    <source>
        <dbReference type="SAM" id="Phobius"/>
    </source>
</evidence>
<reference evidence="2" key="1">
    <citation type="journal article" date="2014" name="Int. J. Syst. Evol. Microbiol.">
        <title>Complete genome sequence of Corynebacterium casei LMG S-19264T (=DSM 44701T), isolated from a smear-ripened cheese.</title>
        <authorList>
            <consortium name="US DOE Joint Genome Institute (JGI-PGF)"/>
            <person name="Walter F."/>
            <person name="Albersmeier A."/>
            <person name="Kalinowski J."/>
            <person name="Ruckert C."/>
        </authorList>
    </citation>
    <scope>NUCLEOTIDE SEQUENCE</scope>
    <source>
        <strain evidence="2">CGMCC 1.15085</strain>
    </source>
</reference>
<gene>
    <name evidence="2" type="ORF">GCM10011492_38150</name>
</gene>
<dbReference type="EMBL" id="BMHI01000006">
    <property type="protein sequence ID" value="GGB43524.1"/>
    <property type="molecule type" value="Genomic_DNA"/>
</dbReference>
<keyword evidence="1" id="KW-1133">Transmembrane helix</keyword>
<reference evidence="2" key="2">
    <citation type="submission" date="2020-09" db="EMBL/GenBank/DDBJ databases">
        <authorList>
            <person name="Sun Q."/>
            <person name="Zhou Y."/>
        </authorList>
    </citation>
    <scope>NUCLEOTIDE SEQUENCE</scope>
    <source>
        <strain evidence="2">CGMCC 1.15085</strain>
    </source>
</reference>
<keyword evidence="1" id="KW-0472">Membrane</keyword>
<feature type="transmembrane region" description="Helical" evidence="1">
    <location>
        <begin position="95"/>
        <end position="112"/>
    </location>
</feature>
<feature type="transmembrane region" description="Helical" evidence="1">
    <location>
        <begin position="21"/>
        <end position="39"/>
    </location>
</feature>
<evidence type="ECO:0000313" key="3">
    <source>
        <dbReference type="Proteomes" id="UP000636793"/>
    </source>
</evidence>
<comment type="caution">
    <text evidence="2">The sequence shown here is derived from an EMBL/GenBank/DDBJ whole genome shotgun (WGS) entry which is preliminary data.</text>
</comment>
<feature type="transmembrane region" description="Helical" evidence="1">
    <location>
        <begin position="186"/>
        <end position="203"/>
    </location>
</feature>
<dbReference type="AlphaFoldDB" id="A0A916WZU2"/>
<proteinExistence type="predicted"/>
<feature type="transmembrane region" description="Helical" evidence="1">
    <location>
        <begin position="45"/>
        <end position="64"/>
    </location>
</feature>
<keyword evidence="3" id="KW-1185">Reference proteome</keyword>
<evidence type="ECO:0000313" key="2">
    <source>
        <dbReference type="EMBL" id="GGB43524.1"/>
    </source>
</evidence>
<feature type="transmembrane region" description="Helical" evidence="1">
    <location>
        <begin position="155"/>
        <end position="174"/>
    </location>
</feature>
<sequence>MPVVPGASLTESPASRLATSSLALGGGVLTAALVVIGAYAGSDVAAYAVLATGLALAWGWPLLLGLPRPTGTSLVLAAACLGMAGVVVFSGDDDGMQALSVVLAGGLVLAFLHQLVRTDGREDLTVSLAGCSFGLVLLASGMFSAGAAPYDQGDAAVAVAIGAAALGLLADAVLPEQHAVEWSWPVSVLLGVLVGLVVGLVTGDLSLNILLLTGLVAGFAGAAIRRVLRLLDTDDPAGRLSYGIAAVLSTGVLAYAAQYLINR</sequence>
<organism evidence="2 3">
    <name type="scientific">Flexivirga endophytica</name>
    <dbReference type="NCBI Taxonomy" id="1849103"/>
    <lineage>
        <taxon>Bacteria</taxon>
        <taxon>Bacillati</taxon>
        <taxon>Actinomycetota</taxon>
        <taxon>Actinomycetes</taxon>
        <taxon>Micrococcales</taxon>
        <taxon>Dermacoccaceae</taxon>
        <taxon>Flexivirga</taxon>
    </lineage>
</organism>